<sequence>MFFFSHSDTPAVRAHLNAQAAFLNDMSKSMSRSFQEMCQLNMQLGQTLLEESTIVGHQLLTTDRPADLFSVTASRAQPASEKLRAYQQHLSRVAAHSQVELSKVAEQHVQETSRTARALAEQVASTAAEETNRTLRQQEEALKNFRDPFEHRNAQGGNGRAYQESMQMARDSANNGMHSHSEREQGALKGDAQGGHAAQTLQQAKSGKSA</sequence>
<feature type="region of interest" description="Disordered" evidence="1">
    <location>
        <begin position="169"/>
        <end position="210"/>
    </location>
</feature>
<keyword evidence="4" id="KW-1185">Reference proteome</keyword>
<dbReference type="Proteomes" id="UP001589773">
    <property type="component" value="Unassembled WGS sequence"/>
</dbReference>
<evidence type="ECO:0000259" key="2">
    <source>
        <dbReference type="Pfam" id="PF09361"/>
    </source>
</evidence>
<evidence type="ECO:0000256" key="1">
    <source>
        <dbReference type="SAM" id="MobiDB-lite"/>
    </source>
</evidence>
<dbReference type="InterPro" id="IPR010127">
    <property type="entry name" value="Phasin_subfam-1"/>
</dbReference>
<dbReference type="RefSeq" id="WP_379679392.1">
    <property type="nucleotide sequence ID" value="NZ_JBHLWP010000011.1"/>
</dbReference>
<feature type="domain" description="Phasin" evidence="2">
    <location>
        <begin position="17"/>
        <end position="109"/>
    </location>
</feature>
<dbReference type="Pfam" id="PF09361">
    <property type="entry name" value="Phasin_2"/>
    <property type="match status" value="1"/>
</dbReference>
<dbReference type="EMBL" id="JBHLWP010000011">
    <property type="protein sequence ID" value="MFC0252603.1"/>
    <property type="molecule type" value="Genomic_DNA"/>
</dbReference>
<protein>
    <submittedName>
        <fullName evidence="3">Phasin family protein</fullName>
    </submittedName>
</protein>
<evidence type="ECO:0000313" key="4">
    <source>
        <dbReference type="Proteomes" id="UP001589773"/>
    </source>
</evidence>
<evidence type="ECO:0000313" key="3">
    <source>
        <dbReference type="EMBL" id="MFC0252603.1"/>
    </source>
</evidence>
<gene>
    <name evidence="3" type="ORF">ACFFJK_11955</name>
</gene>
<dbReference type="NCBIfam" id="TIGR01841">
    <property type="entry name" value="phasin"/>
    <property type="match status" value="1"/>
</dbReference>
<dbReference type="InterPro" id="IPR018968">
    <property type="entry name" value="Phasin"/>
</dbReference>
<name>A0ABV6FGF1_9BURK</name>
<organism evidence="3 4">
    <name type="scientific">Massilia consociata</name>
    <dbReference type="NCBI Taxonomy" id="760117"/>
    <lineage>
        <taxon>Bacteria</taxon>
        <taxon>Pseudomonadati</taxon>
        <taxon>Pseudomonadota</taxon>
        <taxon>Betaproteobacteria</taxon>
        <taxon>Burkholderiales</taxon>
        <taxon>Oxalobacteraceae</taxon>
        <taxon>Telluria group</taxon>
        <taxon>Massilia</taxon>
    </lineage>
</organism>
<proteinExistence type="predicted"/>
<comment type="caution">
    <text evidence="3">The sequence shown here is derived from an EMBL/GenBank/DDBJ whole genome shotgun (WGS) entry which is preliminary data.</text>
</comment>
<accession>A0ABV6FGF1</accession>
<reference evidence="3 4" key="1">
    <citation type="submission" date="2024-09" db="EMBL/GenBank/DDBJ databases">
        <authorList>
            <person name="Sun Q."/>
            <person name="Mori K."/>
        </authorList>
    </citation>
    <scope>NUCLEOTIDE SEQUENCE [LARGE SCALE GENOMIC DNA]</scope>
    <source>
        <strain evidence="3 4">CCM 7792</strain>
    </source>
</reference>
<feature type="compositionally biased region" description="Polar residues" evidence="1">
    <location>
        <begin position="199"/>
        <end position="210"/>
    </location>
</feature>